<dbReference type="AlphaFoldDB" id="A0A7X1HVH1"/>
<dbReference type="EMBL" id="JACMHY010000001">
    <property type="protein sequence ID" value="MBC2863922.1"/>
    <property type="molecule type" value="Genomic_DNA"/>
</dbReference>
<evidence type="ECO:0000313" key="3">
    <source>
        <dbReference type="Proteomes" id="UP000517694"/>
    </source>
</evidence>
<keyword evidence="1" id="KW-0732">Signal</keyword>
<keyword evidence="3" id="KW-1185">Reference proteome</keyword>
<gene>
    <name evidence="2" type="ORF">H1R13_02625</name>
</gene>
<organism evidence="2 3">
    <name type="scientific">Streptomyces mexicanus</name>
    <dbReference type="NCBI Taxonomy" id="178566"/>
    <lineage>
        <taxon>Bacteria</taxon>
        <taxon>Bacillati</taxon>
        <taxon>Actinomycetota</taxon>
        <taxon>Actinomycetes</taxon>
        <taxon>Kitasatosporales</taxon>
        <taxon>Streptomycetaceae</taxon>
        <taxon>Streptomyces</taxon>
    </lineage>
</organism>
<accession>A0A7X1HVH1</accession>
<dbReference type="OrthoDB" id="4829189at2"/>
<evidence type="ECO:0000313" key="2">
    <source>
        <dbReference type="EMBL" id="MBC2863922.1"/>
    </source>
</evidence>
<reference evidence="2 3" key="1">
    <citation type="submission" date="2020-08" db="EMBL/GenBank/DDBJ databases">
        <title>Whole-Genome Sequence of French Clinical Streptomyces mexicanus Strain Q0842.</title>
        <authorList>
            <person name="Boxberger M."/>
            <person name="La Scola B."/>
        </authorList>
    </citation>
    <scope>NUCLEOTIDE SEQUENCE [LARGE SCALE GENOMIC DNA]</scope>
    <source>
        <strain evidence="2 3">Marseille-Q0842</strain>
    </source>
</reference>
<dbReference type="Proteomes" id="UP000517694">
    <property type="component" value="Unassembled WGS sequence"/>
</dbReference>
<dbReference type="Pfam" id="PF03995">
    <property type="entry name" value="Inhibitor_I36"/>
    <property type="match status" value="1"/>
</dbReference>
<protein>
    <submittedName>
        <fullName evidence="2">Peptidase inhibitor family I36 protein</fullName>
    </submittedName>
</protein>
<name>A0A7X1HVH1_9ACTN</name>
<feature type="chain" id="PRO_5030527939" evidence="1">
    <location>
        <begin position="31"/>
        <end position="128"/>
    </location>
</feature>
<dbReference type="Gene3D" id="2.60.20.10">
    <property type="entry name" value="Crystallins"/>
    <property type="match status" value="1"/>
</dbReference>
<proteinExistence type="predicted"/>
<evidence type="ECO:0000256" key="1">
    <source>
        <dbReference type="SAM" id="SignalP"/>
    </source>
</evidence>
<sequence>MRMTRKFAAVAGGIALTGGLLAGAAGTAGAAAEVTPKAASSCPSGWFCVWSGKNYTGHMQKVAGKNADLTKFSVFQDFKSWYNHGKSCDFRWYAKKNYGGSSGIVPRGYKATDNLHHYIKSNTWVNCR</sequence>
<comment type="caution">
    <text evidence="2">The sequence shown here is derived from an EMBL/GenBank/DDBJ whole genome shotgun (WGS) entry which is preliminary data.</text>
</comment>
<feature type="signal peptide" evidence="1">
    <location>
        <begin position="1"/>
        <end position="30"/>
    </location>
</feature>